<dbReference type="GO" id="GO:0006825">
    <property type="term" value="P:copper ion transport"/>
    <property type="evidence" value="ECO:0007669"/>
    <property type="project" value="InterPro"/>
</dbReference>
<dbReference type="RefSeq" id="WP_072975044.1">
    <property type="nucleotide sequence ID" value="NZ_FQTY01000005.1"/>
</dbReference>
<dbReference type="InterPro" id="IPR006121">
    <property type="entry name" value="HMA_dom"/>
</dbReference>
<dbReference type="Proteomes" id="UP000184114">
    <property type="component" value="Unassembled WGS sequence"/>
</dbReference>
<dbReference type="InterPro" id="IPR000428">
    <property type="entry name" value="Cu-bd"/>
</dbReference>
<dbReference type="SUPFAM" id="SSF55008">
    <property type="entry name" value="HMA, heavy metal-associated domain"/>
    <property type="match status" value="1"/>
</dbReference>
<reference evidence="4" key="1">
    <citation type="submission" date="2016-11" db="EMBL/GenBank/DDBJ databases">
        <authorList>
            <person name="Varghese N."/>
            <person name="Submissions S."/>
        </authorList>
    </citation>
    <scope>NUCLEOTIDE SEQUENCE [LARGE SCALE GENOMIC DNA]</scope>
    <source>
        <strain evidence="4">DSM 18095</strain>
    </source>
</reference>
<evidence type="ECO:0000313" key="4">
    <source>
        <dbReference type="Proteomes" id="UP000184114"/>
    </source>
</evidence>
<evidence type="ECO:0000256" key="1">
    <source>
        <dbReference type="ARBA" id="ARBA00022723"/>
    </source>
</evidence>
<evidence type="ECO:0000259" key="2">
    <source>
        <dbReference type="PROSITE" id="PS50846"/>
    </source>
</evidence>
<dbReference type="InterPro" id="IPR017969">
    <property type="entry name" value="Heavy-metal-associated_CS"/>
</dbReference>
<dbReference type="AlphaFoldDB" id="A0A1M4VPQ3"/>
<dbReference type="Pfam" id="PF00403">
    <property type="entry name" value="HMA"/>
    <property type="match status" value="1"/>
</dbReference>
<dbReference type="PRINTS" id="PR00944">
    <property type="entry name" value="CUEXPORT"/>
</dbReference>
<evidence type="ECO:0000313" key="3">
    <source>
        <dbReference type="EMBL" id="SHE70830.1"/>
    </source>
</evidence>
<dbReference type="GO" id="GO:0005507">
    <property type="term" value="F:copper ion binding"/>
    <property type="evidence" value="ECO:0007669"/>
    <property type="project" value="InterPro"/>
</dbReference>
<dbReference type="PROSITE" id="PS50846">
    <property type="entry name" value="HMA_2"/>
    <property type="match status" value="1"/>
</dbReference>
<dbReference type="GeneID" id="90993713"/>
<sequence>MKKTLLVEGMSCGHCEKAVKNALKELNGVLKVEVDLSSKKVEIEGEGLNDILIKGAIEDAGYDLIEIR</sequence>
<dbReference type="STRING" id="1123404.SAMN02745784_01560"/>
<feature type="domain" description="HMA" evidence="2">
    <location>
        <begin position="1"/>
        <end position="65"/>
    </location>
</feature>
<name>A0A1M4VPQ3_9FIRM</name>
<keyword evidence="1" id="KW-0479">Metal-binding</keyword>
<accession>A0A1M4VPQ3</accession>
<dbReference type="EMBL" id="FQTY01000005">
    <property type="protein sequence ID" value="SHE70830.1"/>
    <property type="molecule type" value="Genomic_DNA"/>
</dbReference>
<organism evidence="3 4">
    <name type="scientific">Tissierella praeacuta DSM 18095</name>
    <dbReference type="NCBI Taxonomy" id="1123404"/>
    <lineage>
        <taxon>Bacteria</taxon>
        <taxon>Bacillati</taxon>
        <taxon>Bacillota</taxon>
        <taxon>Tissierellia</taxon>
        <taxon>Tissierellales</taxon>
        <taxon>Tissierellaceae</taxon>
        <taxon>Tissierella</taxon>
    </lineage>
</organism>
<dbReference type="InterPro" id="IPR036163">
    <property type="entry name" value="HMA_dom_sf"/>
</dbReference>
<dbReference type="CDD" id="cd00371">
    <property type="entry name" value="HMA"/>
    <property type="match status" value="1"/>
</dbReference>
<keyword evidence="4" id="KW-1185">Reference proteome</keyword>
<dbReference type="PROSITE" id="PS01047">
    <property type="entry name" value="HMA_1"/>
    <property type="match status" value="1"/>
</dbReference>
<proteinExistence type="predicted"/>
<gene>
    <name evidence="3" type="ORF">SAMN02745784_01560</name>
</gene>
<dbReference type="Gene3D" id="3.30.70.100">
    <property type="match status" value="1"/>
</dbReference>
<protein>
    <submittedName>
        <fullName evidence="3">Copper chaperone CopZ</fullName>
    </submittedName>
</protein>